<feature type="chain" id="PRO_5047301785" evidence="4">
    <location>
        <begin position="20"/>
        <end position="316"/>
    </location>
</feature>
<keyword evidence="3" id="KW-0472">Membrane</keyword>
<feature type="signal peptide" evidence="4">
    <location>
        <begin position="1"/>
        <end position="19"/>
    </location>
</feature>
<evidence type="ECO:0000313" key="7">
    <source>
        <dbReference type="Proteomes" id="UP001569153"/>
    </source>
</evidence>
<dbReference type="InterPro" id="IPR023614">
    <property type="entry name" value="Porin_dom_sf"/>
</dbReference>
<evidence type="ECO:0000256" key="3">
    <source>
        <dbReference type="ARBA" id="ARBA00023136"/>
    </source>
</evidence>
<comment type="subcellular location">
    <subcellularLocation>
        <location evidence="1">Cell outer membrane</location>
        <topology evidence="1">Multi-pass membrane protein</topology>
    </subcellularLocation>
</comment>
<keyword evidence="2 4" id="KW-0732">Signal</keyword>
<evidence type="ECO:0000259" key="5">
    <source>
        <dbReference type="Pfam" id="PF13609"/>
    </source>
</evidence>
<dbReference type="EMBL" id="JBGOOT010000008">
    <property type="protein sequence ID" value="MEZ8195564.1"/>
    <property type="molecule type" value="Genomic_DNA"/>
</dbReference>
<proteinExistence type="predicted"/>
<dbReference type="PANTHER" id="PTHR34501">
    <property type="entry name" value="PROTEIN YDDL-RELATED"/>
    <property type="match status" value="1"/>
</dbReference>
<dbReference type="PANTHER" id="PTHR34501:SF2">
    <property type="entry name" value="OUTER MEMBRANE PORIN F-RELATED"/>
    <property type="match status" value="1"/>
</dbReference>
<evidence type="ECO:0000313" key="6">
    <source>
        <dbReference type="EMBL" id="MEZ8195564.1"/>
    </source>
</evidence>
<keyword evidence="7" id="KW-1185">Reference proteome</keyword>
<sequence>MKKTLLALAVVAAAGSVNAAEIYNKDGVAVSVGGAAEVQYFKGFEKDSDATIRLDDGELNFGTTVAINDELNAVGYFDFEFENRDDSGAGSTTENAELYAGIETNGLKATVGRQYTIGDEAGIGEDYELGTESIGLGDAHGSEVMKLWYTGDKFWVAFAHDLDNGKAGDKTITDFGASFTPVDALELRAFYYTEEAYGAANTIVAKEISSYNLEAIYSFSDFTIAGSFGSIEDDKVANSDVDIISLAGTYTMGKNTFALGYNQASKYKEDVNNVYANITHKLHSNVKAYAEVGYADSDDSAKDYDFAYVAGLEVKF</sequence>
<evidence type="ECO:0000256" key="4">
    <source>
        <dbReference type="SAM" id="SignalP"/>
    </source>
</evidence>
<evidence type="ECO:0000256" key="1">
    <source>
        <dbReference type="ARBA" id="ARBA00004571"/>
    </source>
</evidence>
<dbReference type="InterPro" id="IPR033900">
    <property type="entry name" value="Gram_neg_porin_domain"/>
</dbReference>
<evidence type="ECO:0000256" key="2">
    <source>
        <dbReference type="ARBA" id="ARBA00022729"/>
    </source>
</evidence>
<dbReference type="SUPFAM" id="SSF56935">
    <property type="entry name" value="Porins"/>
    <property type="match status" value="1"/>
</dbReference>
<protein>
    <submittedName>
        <fullName evidence="6">Porin</fullName>
    </submittedName>
</protein>
<dbReference type="Proteomes" id="UP001569153">
    <property type="component" value="Unassembled WGS sequence"/>
</dbReference>
<dbReference type="InterPro" id="IPR050298">
    <property type="entry name" value="Gram-neg_bact_OMP"/>
</dbReference>
<reference evidence="6 7" key="1">
    <citation type="submission" date="2024-06" db="EMBL/GenBank/DDBJ databases">
        <authorList>
            <person name="Steensen K."/>
            <person name="Seneca J."/>
            <person name="Bartlau N."/>
            <person name="Yu A.X."/>
            <person name="Polz M.F."/>
        </authorList>
    </citation>
    <scope>NUCLEOTIDE SEQUENCE [LARGE SCALE GENOMIC DNA]</scope>
    <source>
        <strain evidence="6 7">FF146</strain>
    </source>
</reference>
<organism evidence="6 7">
    <name type="scientific">Vibrio cortegadensis</name>
    <dbReference type="NCBI Taxonomy" id="1328770"/>
    <lineage>
        <taxon>Bacteria</taxon>
        <taxon>Pseudomonadati</taxon>
        <taxon>Pseudomonadota</taxon>
        <taxon>Gammaproteobacteria</taxon>
        <taxon>Vibrionales</taxon>
        <taxon>Vibrionaceae</taxon>
        <taxon>Vibrio</taxon>
    </lineage>
</organism>
<accession>A0ABV4M7R9</accession>
<gene>
    <name evidence="6" type="ORF">ACED38_11825</name>
</gene>
<dbReference type="Pfam" id="PF13609">
    <property type="entry name" value="Porin_4"/>
    <property type="match status" value="1"/>
</dbReference>
<dbReference type="Gene3D" id="2.40.160.10">
    <property type="entry name" value="Porin"/>
    <property type="match status" value="1"/>
</dbReference>
<name>A0ABV4M7R9_9VIBR</name>
<dbReference type="RefSeq" id="WP_371730501.1">
    <property type="nucleotide sequence ID" value="NZ_JBGOOT010000008.1"/>
</dbReference>
<comment type="caution">
    <text evidence="6">The sequence shown here is derived from an EMBL/GenBank/DDBJ whole genome shotgun (WGS) entry which is preliminary data.</text>
</comment>
<feature type="domain" description="Porin" evidence="5">
    <location>
        <begin position="7"/>
        <end position="299"/>
    </location>
</feature>